<protein>
    <recommendedName>
        <fullName evidence="1">tRNA(Ile)-lysidine synthetase</fullName>
        <ecNumber evidence="1">6.3.4.19</ecNumber>
    </recommendedName>
</protein>
<dbReference type="Gene3D" id="3.40.50.620">
    <property type="entry name" value="HUPs"/>
    <property type="match status" value="1"/>
</dbReference>
<evidence type="ECO:0000256" key="3">
    <source>
        <dbReference type="ARBA" id="ARBA00022598"/>
    </source>
</evidence>
<dbReference type="SUPFAM" id="SSF52402">
    <property type="entry name" value="Adenine nucleotide alpha hydrolases-like"/>
    <property type="match status" value="1"/>
</dbReference>
<organism evidence="10">
    <name type="scientific">freshwater metagenome</name>
    <dbReference type="NCBI Taxonomy" id="449393"/>
    <lineage>
        <taxon>unclassified sequences</taxon>
        <taxon>metagenomes</taxon>
        <taxon>ecological metagenomes</taxon>
    </lineage>
</organism>
<keyword evidence="2" id="KW-0963">Cytoplasm</keyword>
<reference evidence="10" key="1">
    <citation type="submission" date="2020-05" db="EMBL/GenBank/DDBJ databases">
        <authorList>
            <person name="Chiriac C."/>
            <person name="Salcher M."/>
            <person name="Ghai R."/>
            <person name="Kavagutti S V."/>
        </authorList>
    </citation>
    <scope>NUCLEOTIDE SEQUENCE</scope>
</reference>
<dbReference type="GO" id="GO:0005524">
    <property type="term" value="F:ATP binding"/>
    <property type="evidence" value="ECO:0007669"/>
    <property type="project" value="UniProtKB-KW"/>
</dbReference>
<dbReference type="PANTHER" id="PTHR43033">
    <property type="entry name" value="TRNA(ILE)-LYSIDINE SYNTHASE-RELATED"/>
    <property type="match status" value="1"/>
</dbReference>
<evidence type="ECO:0000259" key="8">
    <source>
        <dbReference type="Pfam" id="PF01171"/>
    </source>
</evidence>
<evidence type="ECO:0000313" key="10">
    <source>
        <dbReference type="EMBL" id="CAB4573016.1"/>
    </source>
</evidence>
<evidence type="ECO:0000256" key="1">
    <source>
        <dbReference type="ARBA" id="ARBA00013267"/>
    </source>
</evidence>
<dbReference type="EMBL" id="CAEZTT010000031">
    <property type="protein sequence ID" value="CAB4573016.1"/>
    <property type="molecule type" value="Genomic_DNA"/>
</dbReference>
<evidence type="ECO:0000256" key="7">
    <source>
        <dbReference type="ARBA" id="ARBA00048539"/>
    </source>
</evidence>
<keyword evidence="4" id="KW-0819">tRNA processing</keyword>
<dbReference type="Pfam" id="PF01171">
    <property type="entry name" value="ATP_bind_3"/>
    <property type="match status" value="1"/>
</dbReference>
<proteinExistence type="inferred from homology"/>
<dbReference type="InterPro" id="IPR011063">
    <property type="entry name" value="TilS/TtcA_N"/>
</dbReference>
<dbReference type="InterPro" id="IPR015262">
    <property type="entry name" value="tRNA_Ile_lys_synt_subst-bd"/>
</dbReference>
<dbReference type="InterPro" id="IPR012795">
    <property type="entry name" value="tRNA_Ile_lys_synt_N"/>
</dbReference>
<dbReference type="HAMAP" id="MF_01161">
    <property type="entry name" value="tRNA_Ile_lys_synt"/>
    <property type="match status" value="1"/>
</dbReference>
<evidence type="ECO:0000256" key="5">
    <source>
        <dbReference type="ARBA" id="ARBA00022741"/>
    </source>
</evidence>
<name>A0A6J6EAZ9_9ZZZZ</name>
<evidence type="ECO:0000256" key="2">
    <source>
        <dbReference type="ARBA" id="ARBA00022490"/>
    </source>
</evidence>
<dbReference type="PANTHER" id="PTHR43033:SF1">
    <property type="entry name" value="TRNA(ILE)-LYSIDINE SYNTHASE-RELATED"/>
    <property type="match status" value="1"/>
</dbReference>
<dbReference type="SUPFAM" id="SSF82829">
    <property type="entry name" value="MesJ substrate recognition domain-like"/>
    <property type="match status" value="1"/>
</dbReference>
<evidence type="ECO:0000256" key="6">
    <source>
        <dbReference type="ARBA" id="ARBA00022840"/>
    </source>
</evidence>
<evidence type="ECO:0000256" key="4">
    <source>
        <dbReference type="ARBA" id="ARBA00022694"/>
    </source>
</evidence>
<dbReference type="Pfam" id="PF09179">
    <property type="entry name" value="TilS"/>
    <property type="match status" value="1"/>
</dbReference>
<dbReference type="GO" id="GO:0008033">
    <property type="term" value="P:tRNA processing"/>
    <property type="evidence" value="ECO:0007669"/>
    <property type="project" value="UniProtKB-KW"/>
</dbReference>
<sequence length="317" mass="34599">MTDPSYQLVAAVEAALADYSGLAVIVACSGGPDSVALTLTAAKLAPKHNWQLQVVIVDHGWSELSAANAQFAADQLKEHGVDQVEIVAAPQTPAENREAAAREIRYQILQRKSDELNGAPVLLGHTKDDQAETVLMRLVRGAGSKALAGMAPVRGIFVRPLLELDRAVVHAAIPETFSVIEDPANYDDSYLRVRVRKTVLPVMKAELGEDVVLGLVRSAQLLRVDSEYFVTETLNQFNECVIDNQLDVSALEKLHAAIRTRVIQYWLAEAGVPTGSLHQIHIKTVDELVTNWHGQKEINLPGGFDVKRSGNRLTISH</sequence>
<dbReference type="GO" id="GO:0005737">
    <property type="term" value="C:cytoplasm"/>
    <property type="evidence" value="ECO:0007669"/>
    <property type="project" value="InterPro"/>
</dbReference>
<keyword evidence="3" id="KW-0436">Ligase</keyword>
<dbReference type="CDD" id="cd01992">
    <property type="entry name" value="TilS_N"/>
    <property type="match status" value="1"/>
</dbReference>
<accession>A0A6J6EAZ9</accession>
<dbReference type="EC" id="6.3.4.19" evidence="1"/>
<keyword evidence="5" id="KW-0547">Nucleotide-binding</keyword>
<feature type="domain" description="tRNA(Ile)-lysidine/2-thiocytidine synthase N-terminal" evidence="8">
    <location>
        <begin position="24"/>
        <end position="197"/>
    </location>
</feature>
<comment type="catalytic activity">
    <reaction evidence="7">
        <text>cytidine(34) in tRNA(Ile2) + L-lysine + ATP = lysidine(34) in tRNA(Ile2) + AMP + diphosphate + H(+)</text>
        <dbReference type="Rhea" id="RHEA:43744"/>
        <dbReference type="Rhea" id="RHEA-COMP:10625"/>
        <dbReference type="Rhea" id="RHEA-COMP:10670"/>
        <dbReference type="ChEBI" id="CHEBI:15378"/>
        <dbReference type="ChEBI" id="CHEBI:30616"/>
        <dbReference type="ChEBI" id="CHEBI:32551"/>
        <dbReference type="ChEBI" id="CHEBI:33019"/>
        <dbReference type="ChEBI" id="CHEBI:82748"/>
        <dbReference type="ChEBI" id="CHEBI:83665"/>
        <dbReference type="ChEBI" id="CHEBI:456215"/>
        <dbReference type="EC" id="6.3.4.19"/>
    </reaction>
</comment>
<evidence type="ECO:0000259" key="9">
    <source>
        <dbReference type="Pfam" id="PF09179"/>
    </source>
</evidence>
<dbReference type="GO" id="GO:0032267">
    <property type="term" value="F:tRNA(Ile)-lysidine synthase activity"/>
    <property type="evidence" value="ECO:0007669"/>
    <property type="project" value="UniProtKB-EC"/>
</dbReference>
<dbReference type="InterPro" id="IPR014729">
    <property type="entry name" value="Rossmann-like_a/b/a_fold"/>
</dbReference>
<dbReference type="AlphaFoldDB" id="A0A6J6EAZ9"/>
<keyword evidence="6" id="KW-0067">ATP-binding</keyword>
<dbReference type="NCBIfam" id="TIGR02432">
    <property type="entry name" value="lysidine_TilS_N"/>
    <property type="match status" value="1"/>
</dbReference>
<dbReference type="InterPro" id="IPR012094">
    <property type="entry name" value="tRNA_Ile_lys_synt"/>
</dbReference>
<gene>
    <name evidence="10" type="ORF">UFOPK1726_00397</name>
</gene>
<feature type="domain" description="tRNA(Ile)-lysidine synthase substrate-binding" evidence="9">
    <location>
        <begin position="246"/>
        <end position="313"/>
    </location>
</feature>
<dbReference type="Gene3D" id="1.20.59.20">
    <property type="match status" value="1"/>
</dbReference>